<reference evidence="3 5" key="1">
    <citation type="journal article" date="2012" name="Nature">
        <title>Algal genomes reveal evolutionary mosaicism and the fate of nucleomorphs.</title>
        <authorList>
            <consortium name="DOE Joint Genome Institute"/>
            <person name="Curtis B.A."/>
            <person name="Tanifuji G."/>
            <person name="Burki F."/>
            <person name="Gruber A."/>
            <person name="Irimia M."/>
            <person name="Maruyama S."/>
            <person name="Arias M.C."/>
            <person name="Ball S.G."/>
            <person name="Gile G.H."/>
            <person name="Hirakawa Y."/>
            <person name="Hopkins J.F."/>
            <person name="Kuo A."/>
            <person name="Rensing S.A."/>
            <person name="Schmutz J."/>
            <person name="Symeonidi A."/>
            <person name="Elias M."/>
            <person name="Eveleigh R.J."/>
            <person name="Herman E.K."/>
            <person name="Klute M.J."/>
            <person name="Nakayama T."/>
            <person name="Obornik M."/>
            <person name="Reyes-Prieto A."/>
            <person name="Armbrust E.V."/>
            <person name="Aves S.J."/>
            <person name="Beiko R.G."/>
            <person name="Coutinho P."/>
            <person name="Dacks J.B."/>
            <person name="Durnford D.G."/>
            <person name="Fast N.M."/>
            <person name="Green B.R."/>
            <person name="Grisdale C.J."/>
            <person name="Hempel F."/>
            <person name="Henrissat B."/>
            <person name="Hoppner M.P."/>
            <person name="Ishida K."/>
            <person name="Kim E."/>
            <person name="Koreny L."/>
            <person name="Kroth P.G."/>
            <person name="Liu Y."/>
            <person name="Malik S.B."/>
            <person name="Maier U.G."/>
            <person name="McRose D."/>
            <person name="Mock T."/>
            <person name="Neilson J.A."/>
            <person name="Onodera N.T."/>
            <person name="Poole A.M."/>
            <person name="Pritham E.J."/>
            <person name="Richards T.A."/>
            <person name="Rocap G."/>
            <person name="Roy S.W."/>
            <person name="Sarai C."/>
            <person name="Schaack S."/>
            <person name="Shirato S."/>
            <person name="Slamovits C.H."/>
            <person name="Spencer D.F."/>
            <person name="Suzuki S."/>
            <person name="Worden A.Z."/>
            <person name="Zauner S."/>
            <person name="Barry K."/>
            <person name="Bell C."/>
            <person name="Bharti A.K."/>
            <person name="Crow J.A."/>
            <person name="Grimwood J."/>
            <person name="Kramer R."/>
            <person name="Lindquist E."/>
            <person name="Lucas S."/>
            <person name="Salamov A."/>
            <person name="McFadden G.I."/>
            <person name="Lane C.E."/>
            <person name="Keeling P.J."/>
            <person name="Gray M.W."/>
            <person name="Grigoriev I.V."/>
            <person name="Archibald J.M."/>
        </authorList>
    </citation>
    <scope>NUCLEOTIDE SEQUENCE</scope>
    <source>
        <strain evidence="3 5">CCMP2712</strain>
    </source>
</reference>
<organism evidence="3">
    <name type="scientific">Guillardia theta (strain CCMP2712)</name>
    <name type="common">Cryptophyte</name>
    <dbReference type="NCBI Taxonomy" id="905079"/>
    <lineage>
        <taxon>Eukaryota</taxon>
        <taxon>Cryptophyceae</taxon>
        <taxon>Pyrenomonadales</taxon>
        <taxon>Geminigeraceae</taxon>
        <taxon>Guillardia</taxon>
    </lineage>
</organism>
<evidence type="ECO:0000313" key="5">
    <source>
        <dbReference type="Proteomes" id="UP000011087"/>
    </source>
</evidence>
<feature type="region of interest" description="Disordered" evidence="2">
    <location>
        <begin position="44"/>
        <end position="74"/>
    </location>
</feature>
<accession>L1I3Q2</accession>
<reference evidence="5" key="2">
    <citation type="submission" date="2012-11" db="EMBL/GenBank/DDBJ databases">
        <authorList>
            <person name="Kuo A."/>
            <person name="Curtis B.A."/>
            <person name="Tanifuji G."/>
            <person name="Burki F."/>
            <person name="Gruber A."/>
            <person name="Irimia M."/>
            <person name="Maruyama S."/>
            <person name="Arias M.C."/>
            <person name="Ball S.G."/>
            <person name="Gile G.H."/>
            <person name="Hirakawa Y."/>
            <person name="Hopkins J.F."/>
            <person name="Rensing S.A."/>
            <person name="Schmutz J."/>
            <person name="Symeonidi A."/>
            <person name="Elias M."/>
            <person name="Eveleigh R.J."/>
            <person name="Herman E.K."/>
            <person name="Klute M.J."/>
            <person name="Nakayama T."/>
            <person name="Obornik M."/>
            <person name="Reyes-Prieto A."/>
            <person name="Armbrust E.V."/>
            <person name="Aves S.J."/>
            <person name="Beiko R.G."/>
            <person name="Coutinho P."/>
            <person name="Dacks J.B."/>
            <person name="Durnford D.G."/>
            <person name="Fast N.M."/>
            <person name="Green B.R."/>
            <person name="Grisdale C."/>
            <person name="Hempe F."/>
            <person name="Henrissat B."/>
            <person name="Hoppner M.P."/>
            <person name="Ishida K.-I."/>
            <person name="Kim E."/>
            <person name="Koreny L."/>
            <person name="Kroth P.G."/>
            <person name="Liu Y."/>
            <person name="Malik S.-B."/>
            <person name="Maier U.G."/>
            <person name="McRose D."/>
            <person name="Mock T."/>
            <person name="Neilson J.A."/>
            <person name="Onodera N.T."/>
            <person name="Poole A.M."/>
            <person name="Pritham E.J."/>
            <person name="Richards T.A."/>
            <person name="Rocap G."/>
            <person name="Roy S.W."/>
            <person name="Sarai C."/>
            <person name="Schaack S."/>
            <person name="Shirato S."/>
            <person name="Slamovits C.H."/>
            <person name="Spencer D.F."/>
            <person name="Suzuki S."/>
            <person name="Worden A.Z."/>
            <person name="Zauner S."/>
            <person name="Barry K."/>
            <person name="Bell C."/>
            <person name="Bharti A.K."/>
            <person name="Crow J.A."/>
            <person name="Grimwood J."/>
            <person name="Kramer R."/>
            <person name="Lindquist E."/>
            <person name="Lucas S."/>
            <person name="Salamov A."/>
            <person name="McFadden G.I."/>
            <person name="Lane C.E."/>
            <person name="Keeling P.J."/>
            <person name="Gray M.W."/>
            <person name="Grigoriev I.V."/>
            <person name="Archibald J.M."/>
        </authorList>
    </citation>
    <scope>NUCLEOTIDE SEQUENCE</scope>
    <source>
        <strain evidence="5">CCMP2712</strain>
    </source>
</reference>
<gene>
    <name evidence="3" type="ORF">GUITHDRAFT_156735</name>
</gene>
<evidence type="ECO:0000256" key="2">
    <source>
        <dbReference type="SAM" id="MobiDB-lite"/>
    </source>
</evidence>
<protein>
    <submittedName>
        <fullName evidence="3 4">Uncharacterized protein</fullName>
    </submittedName>
</protein>
<evidence type="ECO:0000313" key="3">
    <source>
        <dbReference type="EMBL" id="EKX30858.1"/>
    </source>
</evidence>
<dbReference type="HOGENOM" id="CLU_1444573_0_0_1"/>
<feature type="compositionally biased region" description="Basic and acidic residues" evidence="2">
    <location>
        <begin position="58"/>
        <end position="74"/>
    </location>
</feature>
<dbReference type="RefSeq" id="XP_005817838.1">
    <property type="nucleotide sequence ID" value="XM_005817781.1"/>
</dbReference>
<name>L1I3Q2_GUITC</name>
<feature type="non-terminal residue" evidence="3">
    <location>
        <position position="1"/>
    </location>
</feature>
<sequence length="188" mass="21220">MVKIRNKHLKRLEEVLELAVSSSLRVRGGMHDADEMLRDVADELEGKRAKSSQDLTGSEERGRGKERTGNGDDEELVRVERMLGLALTEVLREDLEDACAALAQHIRRLLECEEKQPGGHSEATRRWAMLFEQGWLRAARMTSKEGREEEAARSLLSKLTGQLDALEEVSQELRELELAACIRRMAAV</sequence>
<dbReference type="PaxDb" id="55529-EKX30858"/>
<evidence type="ECO:0000256" key="1">
    <source>
        <dbReference type="SAM" id="Coils"/>
    </source>
</evidence>
<dbReference type="AlphaFoldDB" id="L1I3Q2"/>
<reference evidence="4" key="3">
    <citation type="submission" date="2015-06" db="UniProtKB">
        <authorList>
            <consortium name="EnsemblProtists"/>
        </authorList>
    </citation>
    <scope>IDENTIFICATION</scope>
</reference>
<evidence type="ECO:0000313" key="4">
    <source>
        <dbReference type="EnsemblProtists" id="EKX30858"/>
    </source>
</evidence>
<keyword evidence="5" id="KW-1185">Reference proteome</keyword>
<dbReference type="EMBL" id="JH993498">
    <property type="protein sequence ID" value="EKX30858.1"/>
    <property type="molecule type" value="Genomic_DNA"/>
</dbReference>
<dbReference type="EnsemblProtists" id="EKX30858">
    <property type="protein sequence ID" value="EKX30858"/>
    <property type="gene ID" value="GUITHDRAFT_156735"/>
</dbReference>
<dbReference type="Proteomes" id="UP000011087">
    <property type="component" value="Unassembled WGS sequence"/>
</dbReference>
<feature type="coiled-coil region" evidence="1">
    <location>
        <begin position="149"/>
        <end position="179"/>
    </location>
</feature>
<dbReference type="KEGG" id="gtt:GUITHDRAFT_156735"/>
<dbReference type="GeneID" id="17287579"/>
<proteinExistence type="predicted"/>
<keyword evidence="1" id="KW-0175">Coiled coil</keyword>